<keyword evidence="12" id="KW-1185">Reference proteome</keyword>
<evidence type="ECO:0000256" key="5">
    <source>
        <dbReference type="ARBA" id="ARBA00023015"/>
    </source>
</evidence>
<feature type="compositionally biased region" description="Basic and acidic residues" evidence="9">
    <location>
        <begin position="17"/>
        <end position="43"/>
    </location>
</feature>
<dbReference type="SUPFAM" id="SSF101498">
    <property type="entry name" value="Anti-sigma factor FlgM"/>
    <property type="match status" value="1"/>
</dbReference>
<keyword evidence="5" id="KW-0805">Transcription regulation</keyword>
<dbReference type="InterPro" id="IPR035890">
    <property type="entry name" value="Anti-sigma-28_factor_FlgM_sf"/>
</dbReference>
<name>A0AAP6JCS1_9GAMM</name>
<dbReference type="Proteomes" id="UP001302316">
    <property type="component" value="Unassembled WGS sequence"/>
</dbReference>
<reference evidence="11 12" key="1">
    <citation type="submission" date="2023-12" db="EMBL/GenBank/DDBJ databases">
        <title>Whole-genome sequencing of halo(alkali)philic microorganisms from hypersaline lakes.</title>
        <authorList>
            <person name="Sorokin D.Y."/>
            <person name="Merkel A.Y."/>
            <person name="Messina E."/>
            <person name="Yakimov M."/>
        </authorList>
    </citation>
    <scope>NUCLEOTIDE SEQUENCE [LARGE SCALE GENOMIC DNA]</scope>
    <source>
        <strain evidence="11 12">AB-CW1</strain>
    </source>
</reference>
<dbReference type="NCBIfam" id="TIGR03824">
    <property type="entry name" value="FlgM_jcvi"/>
    <property type="match status" value="1"/>
</dbReference>
<dbReference type="RefSeq" id="WP_346049230.1">
    <property type="nucleotide sequence ID" value="NZ_JAYGII010000001.1"/>
</dbReference>
<evidence type="ECO:0000313" key="11">
    <source>
        <dbReference type="EMBL" id="MEA5444233.1"/>
    </source>
</evidence>
<comment type="similarity">
    <text evidence="1">Belongs to the FlgM family.</text>
</comment>
<dbReference type="AlphaFoldDB" id="A0AAP6JCS1"/>
<evidence type="ECO:0000259" key="10">
    <source>
        <dbReference type="Pfam" id="PF04316"/>
    </source>
</evidence>
<dbReference type="GO" id="GO:0045892">
    <property type="term" value="P:negative regulation of DNA-templated transcription"/>
    <property type="evidence" value="ECO:0007669"/>
    <property type="project" value="InterPro"/>
</dbReference>
<dbReference type="EMBL" id="JAYGII010000001">
    <property type="protein sequence ID" value="MEA5444233.1"/>
    <property type="molecule type" value="Genomic_DNA"/>
</dbReference>
<keyword evidence="6" id="KW-0804">Transcription</keyword>
<proteinExistence type="inferred from homology"/>
<feature type="region of interest" description="Disordered" evidence="9">
    <location>
        <begin position="1"/>
        <end position="52"/>
    </location>
</feature>
<sequence length="100" mass="11324">MIDRINNLVQGQNQLQNDRRNERVENTREGGGESGNRPEEDRVSLSASGRQMQAIEQRVAESDGVDQARVAELRDAIERGDYELDSDRIADALIRDSREI</sequence>
<keyword evidence="11" id="KW-0969">Cilium</keyword>
<evidence type="ECO:0000256" key="3">
    <source>
        <dbReference type="ARBA" id="ARBA00022491"/>
    </source>
</evidence>
<evidence type="ECO:0000256" key="4">
    <source>
        <dbReference type="ARBA" id="ARBA00022795"/>
    </source>
</evidence>
<evidence type="ECO:0000313" key="12">
    <source>
        <dbReference type="Proteomes" id="UP001302316"/>
    </source>
</evidence>
<dbReference type="InterPro" id="IPR031316">
    <property type="entry name" value="FlgM_C"/>
</dbReference>
<keyword evidence="3" id="KW-0678">Repressor</keyword>
<accession>A0AAP6JCS1</accession>
<feature type="domain" description="Anti-sigma-28 factor FlgM C-terminal" evidence="10">
    <location>
        <begin position="41"/>
        <end position="94"/>
    </location>
</feature>
<comment type="function">
    <text evidence="7">Responsible for the coupling of flagellin expression to flagellar assembly by preventing expression of the flagellin genes when a component of the middle class of proteins is defective. It negatively regulates flagellar genes by inhibiting the activity of FliA by directly binding to FliA.</text>
</comment>
<protein>
    <recommendedName>
        <fullName evidence="2">Negative regulator of flagellin synthesis</fullName>
    </recommendedName>
    <alternativeName>
        <fullName evidence="8">Anti-sigma-28 factor</fullName>
    </alternativeName>
</protein>
<dbReference type="GO" id="GO:0044781">
    <property type="term" value="P:bacterial-type flagellum organization"/>
    <property type="evidence" value="ECO:0007669"/>
    <property type="project" value="UniProtKB-KW"/>
</dbReference>
<dbReference type="InterPro" id="IPR007412">
    <property type="entry name" value="FlgM"/>
</dbReference>
<evidence type="ECO:0000256" key="2">
    <source>
        <dbReference type="ARBA" id="ARBA00017823"/>
    </source>
</evidence>
<organism evidence="11 12">
    <name type="scientific">Natronospira elongata</name>
    <dbReference type="NCBI Taxonomy" id="3110268"/>
    <lineage>
        <taxon>Bacteria</taxon>
        <taxon>Pseudomonadati</taxon>
        <taxon>Pseudomonadota</taxon>
        <taxon>Gammaproteobacteria</taxon>
        <taxon>Natronospirales</taxon>
        <taxon>Natronospiraceae</taxon>
        <taxon>Natronospira</taxon>
    </lineage>
</organism>
<evidence type="ECO:0000256" key="8">
    <source>
        <dbReference type="ARBA" id="ARBA00030117"/>
    </source>
</evidence>
<evidence type="ECO:0000256" key="1">
    <source>
        <dbReference type="ARBA" id="ARBA00005322"/>
    </source>
</evidence>
<comment type="caution">
    <text evidence="11">The sequence shown here is derived from an EMBL/GenBank/DDBJ whole genome shotgun (WGS) entry which is preliminary data.</text>
</comment>
<feature type="compositionally biased region" description="Low complexity" evidence="9">
    <location>
        <begin position="1"/>
        <end position="16"/>
    </location>
</feature>
<evidence type="ECO:0000256" key="9">
    <source>
        <dbReference type="SAM" id="MobiDB-lite"/>
    </source>
</evidence>
<keyword evidence="11" id="KW-0966">Cell projection</keyword>
<evidence type="ECO:0000256" key="6">
    <source>
        <dbReference type="ARBA" id="ARBA00023163"/>
    </source>
</evidence>
<keyword evidence="4" id="KW-1005">Bacterial flagellum biogenesis</keyword>
<gene>
    <name evidence="11" type="primary">flgM</name>
    <name evidence="11" type="ORF">VCB98_00180</name>
</gene>
<keyword evidence="11" id="KW-0282">Flagellum</keyword>
<dbReference type="Pfam" id="PF04316">
    <property type="entry name" value="FlgM"/>
    <property type="match status" value="1"/>
</dbReference>
<evidence type="ECO:0000256" key="7">
    <source>
        <dbReference type="ARBA" id="ARBA00024739"/>
    </source>
</evidence>